<proteinExistence type="predicted"/>
<keyword evidence="3" id="KW-1185">Reference proteome</keyword>
<comment type="caution">
    <text evidence="2">The sequence shown here is derived from an EMBL/GenBank/DDBJ whole genome shotgun (WGS) entry which is preliminary data.</text>
</comment>
<dbReference type="Proteomes" id="UP000236333">
    <property type="component" value="Unassembled WGS sequence"/>
</dbReference>
<dbReference type="InterPro" id="IPR011992">
    <property type="entry name" value="EF-hand-dom_pair"/>
</dbReference>
<evidence type="ECO:0000313" key="3">
    <source>
        <dbReference type="Proteomes" id="UP000236333"/>
    </source>
</evidence>
<dbReference type="OrthoDB" id="191686at2759"/>
<sequence length="198" mass="22413">MAFFGLTSLGPQEPIQDVNKSGHDYIFHTLPIDSFVEKFNAYLIGESDISVALEVDGDYHIPRAKLGDILKDLLGRQPRKFELDAWFTHLDFDRSAVMSLEEYMKGVDRLLEFSAGSPATSTFNSYDTQRTSWVHHTRAANETQQTLRAPMTTAQEVGWHALKPTPPEANKRKAQGTTDIKREGHSAQSYYGHFICNY</sequence>
<evidence type="ECO:0000256" key="1">
    <source>
        <dbReference type="SAM" id="MobiDB-lite"/>
    </source>
</evidence>
<protein>
    <recommendedName>
        <fullName evidence="4">EF-hand domain-containing protein</fullName>
    </recommendedName>
</protein>
<name>A0A2J7ZWB8_9CHLO</name>
<evidence type="ECO:0008006" key="4">
    <source>
        <dbReference type="Google" id="ProtNLM"/>
    </source>
</evidence>
<reference evidence="2 3" key="1">
    <citation type="journal article" date="2017" name="Mol. Biol. Evol.">
        <title>The 4-celled Tetrabaena socialis nuclear genome reveals the essential components for genetic control of cell number at the origin of multicellularity in the volvocine lineage.</title>
        <authorList>
            <person name="Featherston J."/>
            <person name="Arakaki Y."/>
            <person name="Hanschen E.R."/>
            <person name="Ferris P.J."/>
            <person name="Michod R.E."/>
            <person name="Olson B.J.S.C."/>
            <person name="Nozaki H."/>
            <person name="Durand P.M."/>
        </authorList>
    </citation>
    <scope>NUCLEOTIDE SEQUENCE [LARGE SCALE GENOMIC DNA]</scope>
    <source>
        <strain evidence="2 3">NIES-571</strain>
    </source>
</reference>
<feature type="region of interest" description="Disordered" evidence="1">
    <location>
        <begin position="162"/>
        <end position="183"/>
    </location>
</feature>
<dbReference type="EMBL" id="PGGS01000379">
    <property type="protein sequence ID" value="PNH04548.1"/>
    <property type="molecule type" value="Genomic_DNA"/>
</dbReference>
<accession>A0A2J7ZWB8</accession>
<gene>
    <name evidence="2" type="ORF">TSOC_009283</name>
</gene>
<dbReference type="AlphaFoldDB" id="A0A2J7ZWB8"/>
<dbReference type="Gene3D" id="1.10.238.10">
    <property type="entry name" value="EF-hand"/>
    <property type="match status" value="1"/>
</dbReference>
<evidence type="ECO:0000313" key="2">
    <source>
        <dbReference type="EMBL" id="PNH04548.1"/>
    </source>
</evidence>
<dbReference type="SUPFAM" id="SSF47473">
    <property type="entry name" value="EF-hand"/>
    <property type="match status" value="1"/>
</dbReference>
<organism evidence="2 3">
    <name type="scientific">Tetrabaena socialis</name>
    <dbReference type="NCBI Taxonomy" id="47790"/>
    <lineage>
        <taxon>Eukaryota</taxon>
        <taxon>Viridiplantae</taxon>
        <taxon>Chlorophyta</taxon>
        <taxon>core chlorophytes</taxon>
        <taxon>Chlorophyceae</taxon>
        <taxon>CS clade</taxon>
        <taxon>Chlamydomonadales</taxon>
        <taxon>Tetrabaenaceae</taxon>
        <taxon>Tetrabaena</taxon>
    </lineage>
</organism>